<dbReference type="PANTHER" id="PTHR33713:SF6">
    <property type="entry name" value="ANTITOXIN YEFM"/>
    <property type="match status" value="1"/>
</dbReference>
<dbReference type="PANTHER" id="PTHR33713">
    <property type="entry name" value="ANTITOXIN YAFN-RELATED"/>
    <property type="match status" value="1"/>
</dbReference>
<dbReference type="SUPFAM" id="SSF143120">
    <property type="entry name" value="YefM-like"/>
    <property type="match status" value="1"/>
</dbReference>
<reference evidence="2" key="1">
    <citation type="submission" date="2019-03" db="EMBL/GenBank/DDBJ databases">
        <title>Single cell metagenomics reveals metabolic interactions within the superorganism composed of flagellate Streblomastix strix and complex community of Bacteroidetes bacteria on its surface.</title>
        <authorList>
            <person name="Treitli S.C."/>
            <person name="Kolisko M."/>
            <person name="Husnik F."/>
            <person name="Keeling P."/>
            <person name="Hampl V."/>
        </authorList>
    </citation>
    <scope>NUCLEOTIDE SEQUENCE</scope>
    <source>
        <strain evidence="2">STM</strain>
    </source>
</reference>
<dbReference type="InterPro" id="IPR036165">
    <property type="entry name" value="YefM-like_sf"/>
</dbReference>
<dbReference type="Pfam" id="PF02604">
    <property type="entry name" value="PhdYeFM_antitox"/>
    <property type="match status" value="1"/>
</dbReference>
<name>A0A5J4RWX3_9ZZZZ</name>
<dbReference type="InterPro" id="IPR051405">
    <property type="entry name" value="phD/YefM_antitoxin"/>
</dbReference>
<protein>
    <submittedName>
        <fullName evidence="2">Antitoxin YefM</fullName>
    </submittedName>
</protein>
<dbReference type="Gene3D" id="3.40.1620.10">
    <property type="entry name" value="YefM-like domain"/>
    <property type="match status" value="1"/>
</dbReference>
<accession>A0A5J4RWX3</accession>
<dbReference type="InterPro" id="IPR006442">
    <property type="entry name" value="Antitoxin_Phd/YefM"/>
</dbReference>
<comment type="similarity">
    <text evidence="1">Belongs to the phD/YefM antitoxin family.</text>
</comment>
<organism evidence="2">
    <name type="scientific">termite gut metagenome</name>
    <dbReference type="NCBI Taxonomy" id="433724"/>
    <lineage>
        <taxon>unclassified sequences</taxon>
        <taxon>metagenomes</taxon>
        <taxon>organismal metagenomes</taxon>
    </lineage>
</organism>
<gene>
    <name evidence="2" type="ORF">EZS27_014434</name>
</gene>
<sequence>MRTTNYTDLRKNLKTFLDGVTQDSEALLVQRPGNTSVVVIPLDEYNAIKETEYILSSPAMVERIHSAEENLRQGKGIELNLSEL</sequence>
<proteinExistence type="inferred from homology"/>
<comment type="caution">
    <text evidence="2">The sequence shown here is derived from an EMBL/GenBank/DDBJ whole genome shotgun (WGS) entry which is preliminary data.</text>
</comment>
<evidence type="ECO:0000256" key="1">
    <source>
        <dbReference type="ARBA" id="ARBA00009981"/>
    </source>
</evidence>
<dbReference type="EMBL" id="SNRY01000696">
    <property type="protein sequence ID" value="KAA6337473.1"/>
    <property type="molecule type" value="Genomic_DNA"/>
</dbReference>
<dbReference type="Gene3D" id="6.10.250.330">
    <property type="match status" value="1"/>
</dbReference>
<evidence type="ECO:0000313" key="2">
    <source>
        <dbReference type="EMBL" id="KAA6337473.1"/>
    </source>
</evidence>
<dbReference type="AlphaFoldDB" id="A0A5J4RWX3"/>